<dbReference type="PANTHER" id="PTHR30002">
    <property type="entry name" value="EPOXYQUEUOSINE REDUCTASE"/>
    <property type="match status" value="1"/>
</dbReference>
<dbReference type="Pfam" id="PF13484">
    <property type="entry name" value="Fer4_16"/>
    <property type="match status" value="1"/>
</dbReference>
<evidence type="ECO:0000256" key="2">
    <source>
        <dbReference type="ARBA" id="ARBA00022490"/>
    </source>
</evidence>
<dbReference type="GO" id="GO:0051539">
    <property type="term" value="F:4 iron, 4 sulfur cluster binding"/>
    <property type="evidence" value="ECO:0007669"/>
    <property type="project" value="UniProtKB-KW"/>
</dbReference>
<feature type="binding site" evidence="9">
    <location>
        <position position="172"/>
    </location>
    <ligand>
        <name>cob(II)alamin</name>
        <dbReference type="ChEBI" id="CHEBI:16304"/>
    </ligand>
</feature>
<comment type="pathway">
    <text evidence="9">tRNA modification; tRNA-queuosine biosynthesis.</text>
</comment>
<dbReference type="InterPro" id="IPR013542">
    <property type="entry name" value="QueG_DUF1730"/>
</dbReference>
<gene>
    <name evidence="9 11" type="primary">queG</name>
    <name evidence="11" type="ORF">HYN46_03945</name>
</gene>
<dbReference type="GO" id="GO:0052693">
    <property type="term" value="F:epoxyqueuosine reductase activity"/>
    <property type="evidence" value="ECO:0007669"/>
    <property type="project" value="UniProtKB-UniRule"/>
</dbReference>
<comment type="catalytic activity">
    <reaction evidence="9">
        <text>epoxyqueuosine(34) in tRNA + AH2 = queuosine(34) in tRNA + A + H2O</text>
        <dbReference type="Rhea" id="RHEA:32159"/>
        <dbReference type="Rhea" id="RHEA-COMP:18571"/>
        <dbReference type="Rhea" id="RHEA-COMP:18582"/>
        <dbReference type="ChEBI" id="CHEBI:13193"/>
        <dbReference type="ChEBI" id="CHEBI:15377"/>
        <dbReference type="ChEBI" id="CHEBI:17499"/>
        <dbReference type="ChEBI" id="CHEBI:194431"/>
        <dbReference type="ChEBI" id="CHEBI:194443"/>
        <dbReference type="EC" id="1.17.99.6"/>
    </reaction>
</comment>
<dbReference type="PROSITE" id="PS00198">
    <property type="entry name" value="4FE4S_FER_1"/>
    <property type="match status" value="1"/>
</dbReference>
<feature type="binding site" evidence="9">
    <location>
        <position position="202"/>
    </location>
    <ligand>
        <name>[4Fe-4S] cluster</name>
        <dbReference type="ChEBI" id="CHEBI:49883"/>
        <label>1</label>
    </ligand>
</feature>
<dbReference type="InterPro" id="IPR004453">
    <property type="entry name" value="QueG"/>
</dbReference>
<comment type="subunit">
    <text evidence="9">Monomer.</text>
</comment>
<comment type="cofactor">
    <cofactor evidence="9">
        <name>[4Fe-4S] cluster</name>
        <dbReference type="ChEBI" id="CHEBI:49883"/>
    </cofactor>
    <text evidence="9">Binds 2 [4Fe-4S] clusters per monomer.</text>
</comment>
<dbReference type="Pfam" id="PF08331">
    <property type="entry name" value="QueG_DUF1730"/>
    <property type="match status" value="1"/>
</dbReference>
<comment type="function">
    <text evidence="9">Catalyzes the conversion of epoxyqueuosine (oQ) to queuosine (Q), which is a hypermodified base found in the wobble positions of tRNA(Asp), tRNA(Asn), tRNA(His) and tRNA(Tyr).</text>
</comment>
<dbReference type="RefSeq" id="WP_114898193.1">
    <property type="nucleotide sequence ID" value="NZ_CP031222.1"/>
</dbReference>
<organism evidence="11 12">
    <name type="scientific">Aquirhabdus parva</name>
    <dbReference type="NCBI Taxonomy" id="2283318"/>
    <lineage>
        <taxon>Bacteria</taxon>
        <taxon>Pseudomonadati</taxon>
        <taxon>Pseudomonadota</taxon>
        <taxon>Gammaproteobacteria</taxon>
        <taxon>Moraxellales</taxon>
        <taxon>Moraxellaceae</taxon>
        <taxon>Aquirhabdus</taxon>
    </lineage>
</organism>
<accession>A0A345P474</accession>
<feature type="binding site" evidence="9">
    <location>
        <position position="205"/>
    </location>
    <ligand>
        <name>[4Fe-4S] cluster</name>
        <dbReference type="ChEBI" id="CHEBI:49883"/>
        <label>1</label>
    </ligand>
</feature>
<evidence type="ECO:0000256" key="9">
    <source>
        <dbReference type="HAMAP-Rule" id="MF_00916"/>
    </source>
</evidence>
<feature type="binding site" evidence="9">
    <location>
        <position position="183"/>
    </location>
    <ligand>
        <name>cob(II)alamin</name>
        <dbReference type="ChEBI" id="CHEBI:16304"/>
    </ligand>
</feature>
<comment type="subcellular location">
    <subcellularLocation>
        <location evidence="9">Cytoplasm</location>
    </subcellularLocation>
</comment>
<keyword evidence="9" id="KW-0170">Cobalt</keyword>
<feature type="binding site" evidence="9">
    <location>
        <position position="262"/>
    </location>
    <ligand>
        <name>[4Fe-4S] cluster</name>
        <dbReference type="ChEBI" id="CHEBI:49883"/>
        <label>1</label>
    </ligand>
</feature>
<dbReference type="EC" id="1.17.99.6" evidence="9"/>
<dbReference type="InterPro" id="IPR017900">
    <property type="entry name" value="4Fe4S_Fe_S_CS"/>
</dbReference>
<dbReference type="GO" id="GO:0031419">
    <property type="term" value="F:cobalamin binding"/>
    <property type="evidence" value="ECO:0007669"/>
    <property type="project" value="UniProtKB-KW"/>
</dbReference>
<dbReference type="EMBL" id="CP031222">
    <property type="protein sequence ID" value="AXI02083.1"/>
    <property type="molecule type" value="Genomic_DNA"/>
</dbReference>
<comment type="similarity">
    <text evidence="9">Belongs to the QueG family.</text>
</comment>
<feature type="domain" description="4Fe-4S ferredoxin-type" evidence="10">
    <location>
        <begin position="190"/>
        <end position="222"/>
    </location>
</feature>
<name>A0A345P474_9GAMM</name>
<dbReference type="PROSITE" id="PS51379">
    <property type="entry name" value="4FE4S_FER_2"/>
    <property type="match status" value="1"/>
</dbReference>
<keyword evidence="9" id="KW-0846">Cobalamin</keyword>
<feature type="binding site" evidence="9">
    <location>
        <begin position="255"/>
        <end position="256"/>
    </location>
    <ligand>
        <name>cob(II)alamin</name>
        <dbReference type="ChEBI" id="CHEBI:16304"/>
    </ligand>
</feature>
<evidence type="ECO:0000256" key="5">
    <source>
        <dbReference type="ARBA" id="ARBA00022785"/>
    </source>
</evidence>
<dbReference type="GO" id="GO:0005737">
    <property type="term" value="C:cytoplasm"/>
    <property type="evidence" value="ECO:0007669"/>
    <property type="project" value="UniProtKB-SubCell"/>
</dbReference>
<reference evidence="11 12" key="1">
    <citation type="submission" date="2018-07" db="EMBL/GenBank/DDBJ databases">
        <title>Genome sequencing of Moraxellaceae gen. HYN0046.</title>
        <authorList>
            <person name="Kim M."/>
            <person name="Yi H."/>
        </authorList>
    </citation>
    <scope>NUCLEOTIDE SEQUENCE [LARGE SCALE GENOMIC DNA]</scope>
    <source>
        <strain evidence="11 12">HYN0046</strain>
    </source>
</reference>
<keyword evidence="1 9" id="KW-0004">4Fe-4S</keyword>
<evidence type="ECO:0000313" key="12">
    <source>
        <dbReference type="Proteomes" id="UP000253940"/>
    </source>
</evidence>
<keyword evidence="7 9" id="KW-0408">Iron</keyword>
<feature type="binding site" evidence="9">
    <location>
        <position position="228"/>
    </location>
    <ligand>
        <name>[4Fe-4S] cluster</name>
        <dbReference type="ChEBI" id="CHEBI:49883"/>
        <label>2</label>
    </ligand>
</feature>
<proteinExistence type="inferred from homology"/>
<evidence type="ECO:0000256" key="3">
    <source>
        <dbReference type="ARBA" id="ARBA00022694"/>
    </source>
</evidence>
<dbReference type="Gene3D" id="3.30.70.20">
    <property type="match status" value="1"/>
</dbReference>
<dbReference type="GO" id="GO:0046872">
    <property type="term" value="F:metal ion binding"/>
    <property type="evidence" value="ECO:0007669"/>
    <property type="project" value="UniProtKB-KW"/>
</dbReference>
<feature type="binding site" evidence="9">
    <location>
        <position position="258"/>
    </location>
    <ligand>
        <name>[4Fe-4S] cluster</name>
        <dbReference type="ChEBI" id="CHEBI:49883"/>
        <label>2</label>
    </ligand>
</feature>
<dbReference type="AlphaFoldDB" id="A0A345P474"/>
<evidence type="ECO:0000313" key="11">
    <source>
        <dbReference type="EMBL" id="AXI02083.1"/>
    </source>
</evidence>
<feature type="binding site" evidence="9">
    <location>
        <position position="255"/>
    </location>
    <ligand>
        <name>[4Fe-4S] cluster</name>
        <dbReference type="ChEBI" id="CHEBI:49883"/>
        <label>2</label>
    </ligand>
</feature>
<feature type="binding site" evidence="9">
    <location>
        <position position="212"/>
    </location>
    <ligand>
        <name>[4Fe-4S] cluster</name>
        <dbReference type="ChEBI" id="CHEBI:49883"/>
        <label>2</label>
    </ligand>
</feature>
<feature type="binding site" evidence="9">
    <location>
        <position position="208"/>
    </location>
    <ligand>
        <name>[4Fe-4S] cluster</name>
        <dbReference type="ChEBI" id="CHEBI:49883"/>
        <label>1</label>
    </ligand>
</feature>
<protein>
    <recommendedName>
        <fullName evidence="9">Epoxyqueuosine reductase</fullName>
        <ecNumber evidence="9">1.17.99.6</ecNumber>
    </recommendedName>
    <alternativeName>
        <fullName evidence="9">Queuosine biosynthesis protein QueG</fullName>
    </alternativeName>
</protein>
<evidence type="ECO:0000256" key="4">
    <source>
        <dbReference type="ARBA" id="ARBA00022723"/>
    </source>
</evidence>
<feature type="binding site" evidence="9">
    <location>
        <position position="166"/>
    </location>
    <ligand>
        <name>cob(II)alamin</name>
        <dbReference type="ChEBI" id="CHEBI:16304"/>
    </ligand>
</feature>
<dbReference type="NCBIfam" id="TIGR00276">
    <property type="entry name" value="tRNA epoxyqueuosine(34) reductase QueG"/>
    <property type="match status" value="1"/>
</dbReference>
<feature type="binding site" evidence="9">
    <location>
        <position position="237"/>
    </location>
    <ligand>
        <name>tRNA</name>
        <dbReference type="ChEBI" id="CHEBI:17843"/>
    </ligand>
</feature>
<dbReference type="KEGG" id="mbah:HYN46_03945"/>
<evidence type="ECO:0000256" key="7">
    <source>
        <dbReference type="ARBA" id="ARBA00023004"/>
    </source>
</evidence>
<dbReference type="PANTHER" id="PTHR30002:SF4">
    <property type="entry name" value="EPOXYQUEUOSINE REDUCTASE"/>
    <property type="match status" value="1"/>
</dbReference>
<dbReference type="SUPFAM" id="SSF46548">
    <property type="entry name" value="alpha-helical ferredoxin"/>
    <property type="match status" value="1"/>
</dbReference>
<keyword evidence="5 9" id="KW-0671">Queuosine biosynthesis</keyword>
<keyword evidence="8 9" id="KW-0411">Iron-sulfur</keyword>
<comment type="cofactor">
    <cofactor evidence="9">
        <name>cob(II)alamin</name>
        <dbReference type="ChEBI" id="CHEBI:16304"/>
    </cofactor>
</comment>
<dbReference type="GO" id="GO:0008616">
    <property type="term" value="P:tRNA queuosine(34) biosynthetic process"/>
    <property type="evidence" value="ECO:0007669"/>
    <property type="project" value="UniProtKB-UniRule"/>
</dbReference>
<dbReference type="InterPro" id="IPR017896">
    <property type="entry name" value="4Fe4S_Fe-S-bd"/>
</dbReference>
<feature type="binding site" evidence="9">
    <location>
        <position position="71"/>
    </location>
    <ligand>
        <name>cob(II)alamin</name>
        <dbReference type="ChEBI" id="CHEBI:16304"/>
    </ligand>
</feature>
<dbReference type="UniPathway" id="UPA00392"/>
<dbReference type="OrthoDB" id="9784571at2"/>
<dbReference type="FunFam" id="3.30.70.20:FF:000017">
    <property type="entry name" value="Epoxyqueuosine reductase"/>
    <property type="match status" value="1"/>
</dbReference>
<keyword evidence="6 9" id="KW-0560">Oxidoreductase</keyword>
<sequence length="369" mass="41270">MTRAKLPRNPDLRDNPIALKAWIQHEAKTLGFANLGVTSPNVSDQLPFLKQFLADGFAGDMHYLAENIEKRGDASLLLEGTTSVLCVQMNYLAEPPPHRYVPEAPNQAIVSRYAQGRDYHKVVRGRLKQLALRIEEQIGPFQWRPFADSAPILEKPLAERSGLGWTGKHTLLINKKAGSFFFLGELLTDLNLPFDSPATAHCGSCTACIDICPTQAIVAPYRLDARRCIAYLTIEFKGIIPIDLRHGIGNRVFGCDDCQLICPWNSFAKLSAEIDFQARHQLDRLSLLDLWQWSEQDFLSFTEGSPLRRTGYANLMRNVAVGLGNAPADPTILNALHARLGQLGDIVDEHILWAIEEQKQKAKRIDVTH</sequence>
<evidence type="ECO:0000259" key="10">
    <source>
        <dbReference type="PROSITE" id="PS51379"/>
    </source>
</evidence>
<feature type="active site" description="Proton donor" evidence="9">
    <location>
        <position position="148"/>
    </location>
</feature>
<evidence type="ECO:0000256" key="8">
    <source>
        <dbReference type="ARBA" id="ARBA00023014"/>
    </source>
</evidence>
<dbReference type="HAMAP" id="MF_00916">
    <property type="entry name" value="QueG"/>
    <property type="match status" value="1"/>
</dbReference>
<keyword evidence="2 9" id="KW-0963">Cytoplasm</keyword>
<keyword evidence="3 9" id="KW-0819">tRNA processing</keyword>
<comment type="caution">
    <text evidence="9">Lacks conserved residue(s) required for the propagation of feature annotation.</text>
</comment>
<evidence type="ECO:0000256" key="6">
    <source>
        <dbReference type="ARBA" id="ARBA00023002"/>
    </source>
</evidence>
<keyword evidence="4 9" id="KW-0479">Metal-binding</keyword>
<evidence type="ECO:0000256" key="1">
    <source>
        <dbReference type="ARBA" id="ARBA00022485"/>
    </source>
</evidence>
<dbReference type="Proteomes" id="UP000253940">
    <property type="component" value="Chromosome"/>
</dbReference>
<keyword evidence="12" id="KW-1185">Reference proteome</keyword>
<feature type="binding site" evidence="9">
    <location>
        <position position="148"/>
    </location>
    <ligand>
        <name>cob(II)alamin</name>
        <dbReference type="ChEBI" id="CHEBI:16304"/>
    </ligand>
</feature>